<comment type="caution">
    <text evidence="2">The sequence shown here is derived from an EMBL/GenBank/DDBJ whole genome shotgun (WGS) entry which is preliminary data.</text>
</comment>
<dbReference type="InterPro" id="IPR013103">
    <property type="entry name" value="RVT_2"/>
</dbReference>
<reference evidence="2 3" key="1">
    <citation type="journal article" date="2018" name="PLoS Genet.">
        <title>Population sequencing reveals clonal diversity and ancestral inbreeding in the grapevine cultivar Chardonnay.</title>
        <authorList>
            <person name="Roach M.J."/>
            <person name="Johnson D.L."/>
            <person name="Bohlmann J."/>
            <person name="van Vuuren H.J."/>
            <person name="Jones S.J."/>
            <person name="Pretorius I.S."/>
            <person name="Schmidt S.A."/>
            <person name="Borneman A.R."/>
        </authorList>
    </citation>
    <scope>NUCLEOTIDE SEQUENCE [LARGE SCALE GENOMIC DNA]</scope>
    <source>
        <strain evidence="3">cv. Chardonnay</strain>
        <tissue evidence="2">Leaf</tissue>
    </source>
</reference>
<dbReference type="InterPro" id="IPR043502">
    <property type="entry name" value="DNA/RNA_pol_sf"/>
</dbReference>
<organism evidence="2 3">
    <name type="scientific">Vitis vinifera</name>
    <name type="common">Grape</name>
    <dbReference type="NCBI Taxonomy" id="29760"/>
    <lineage>
        <taxon>Eukaryota</taxon>
        <taxon>Viridiplantae</taxon>
        <taxon>Streptophyta</taxon>
        <taxon>Embryophyta</taxon>
        <taxon>Tracheophyta</taxon>
        <taxon>Spermatophyta</taxon>
        <taxon>Magnoliopsida</taxon>
        <taxon>eudicotyledons</taxon>
        <taxon>Gunneridae</taxon>
        <taxon>Pentapetalae</taxon>
        <taxon>rosids</taxon>
        <taxon>Vitales</taxon>
        <taxon>Vitaceae</taxon>
        <taxon>Viteae</taxon>
        <taxon>Vitis</taxon>
    </lineage>
</organism>
<accession>A0A438BUF0</accession>
<evidence type="ECO:0000259" key="1">
    <source>
        <dbReference type="Pfam" id="PF07727"/>
    </source>
</evidence>
<dbReference type="AlphaFoldDB" id="A0A438BUF0"/>
<gene>
    <name evidence="2" type="primary">RE1_3188</name>
    <name evidence="2" type="ORF">CK203_083855</name>
</gene>
<proteinExistence type="predicted"/>
<dbReference type="Pfam" id="PF07727">
    <property type="entry name" value="RVT_2"/>
    <property type="match status" value="2"/>
</dbReference>
<dbReference type="CDD" id="cd09272">
    <property type="entry name" value="RNase_HI_RT_Ty1"/>
    <property type="match status" value="1"/>
</dbReference>
<evidence type="ECO:0000313" key="2">
    <source>
        <dbReference type="EMBL" id="RVW14592.1"/>
    </source>
</evidence>
<sequence length="589" mass="65391">MSNGKIHISRHVIFDELDFPFAKPSTVQPPCRVSPTHCAIPLAAPITPISSLLPPLSSPSSELVPISDTSVSISSSEVAPIPTAQPSSSHVPSPCHPMTTCAKNGIFKPKIFLSPTETIFHPLCEPNSFKEAVKVPEWQQTMHLEFEALMSNKTWVLVPPPPNQNIIGCRWVYKLKYKPDGTVERYKARLVAKGFHQTPGFDCFETFSPVVKPTTIRVVLSLALSIVWFEASSTSMFVYCNNSAMLVVLVYVDDIIVTGSSSLLIEQLIPSLNSCFAFKDLGPLNFFLGIEVLNSGSSLHLSQAKYICDLLQRAGLSESKSMASPMAAGPVLSIADGTRLEDPTFYRSLVGALQYCTITRPDIAYTVNKLCQFMHAPTSTHLQAVKRVLHYLKGSLFYGLSFQPSSSLILLPIQMRIRHLALMIDVAPVATAYFLEAIWSLGQPLNKRWFLAPPPVLYCDNLNTTYLAANPVLHSRAKHVEIDYHFVRERVLQKTLDVRFLPSEDQVADILTKALSTQRFLHLRSKLTVLSRLVCLRGDVKKCSAHLVLIFISLSSFYGYDGGNGYGDVERRMVTGSWVDMHGGYEIWT</sequence>
<dbReference type="EMBL" id="QGNW01002616">
    <property type="protein sequence ID" value="RVW14592.1"/>
    <property type="molecule type" value="Genomic_DNA"/>
</dbReference>
<protein>
    <submittedName>
        <fullName evidence="2">Retrovirus-related Pol polyprotein from transposon RE1</fullName>
    </submittedName>
</protein>
<dbReference type="SUPFAM" id="SSF56672">
    <property type="entry name" value="DNA/RNA polymerases"/>
    <property type="match status" value="1"/>
</dbReference>
<name>A0A438BUF0_VITVI</name>
<feature type="domain" description="Reverse transcriptase Ty1/copia-type" evidence="1">
    <location>
        <begin position="229"/>
        <end position="327"/>
    </location>
</feature>
<evidence type="ECO:0000313" key="3">
    <source>
        <dbReference type="Proteomes" id="UP000288805"/>
    </source>
</evidence>
<dbReference type="Proteomes" id="UP000288805">
    <property type="component" value="Unassembled WGS sequence"/>
</dbReference>
<feature type="domain" description="Reverse transcriptase Ty1/copia-type" evidence="1">
    <location>
        <begin position="152"/>
        <end position="225"/>
    </location>
</feature>
<dbReference type="PANTHER" id="PTHR11439:SF455">
    <property type="entry name" value="RLK (RECEPTOR-LIKE PROTEIN KINASE) 8, PUTATIVE-RELATED"/>
    <property type="match status" value="1"/>
</dbReference>
<dbReference type="PANTHER" id="PTHR11439">
    <property type="entry name" value="GAG-POL-RELATED RETROTRANSPOSON"/>
    <property type="match status" value="1"/>
</dbReference>